<feature type="transmembrane region" description="Helical" evidence="6">
    <location>
        <begin position="85"/>
        <end position="110"/>
    </location>
</feature>
<sequence>MSSTTRRIGPLLATVLVAGNMIGSGLFLLPASLASVGSSSVIGWIVATVGALTIAGVFAVLGATRADPDGMVNWPARGVHPAAGFVSWLAYWTSSWTGNIAIALAAVGYLTEFIPGLSGKGMTVAATLVLVWMSVVLCLFGARLVTRLSGLTLLIGLLPVGAATVLGLAAFDHEVFTQSWNVTGKPLLQTIPASLSIIFWAFLGLESANAAAAVVDRPERNVPIAALGGVALAGVVYIAASVAVMGVIPAAELARSTAPFAEVVARLAGPWAGHFVALCAALKAMGTLGGWTLVTGEAGRSGAAAGYMPRFASETDPAKLPRRGLITAGILMTIATLATISPTLNTQFNVLINVAVVLFMAVYALCSLALLRDPDQRPGAKLLAAAALAFSLLVIATSGLKSTWPALALLALSVPVWWGLKLRKREKI</sequence>
<feature type="transmembrane region" description="Helical" evidence="6">
    <location>
        <begin position="224"/>
        <end position="251"/>
    </location>
</feature>
<dbReference type="PIRSF" id="PIRSF006060">
    <property type="entry name" value="AA_transporter"/>
    <property type="match status" value="1"/>
</dbReference>
<feature type="transmembrane region" description="Helical" evidence="6">
    <location>
        <begin position="402"/>
        <end position="420"/>
    </location>
</feature>
<evidence type="ECO:0000313" key="7">
    <source>
        <dbReference type="EMBL" id="ATQ41574.1"/>
    </source>
</evidence>
<feature type="transmembrane region" description="Helical" evidence="6">
    <location>
        <begin position="151"/>
        <end position="171"/>
    </location>
</feature>
<dbReference type="InterPro" id="IPR002293">
    <property type="entry name" value="AA/rel_permease1"/>
</dbReference>
<organism evidence="7 8">
    <name type="scientific">Caulobacter mirabilis</name>
    <dbReference type="NCBI Taxonomy" id="69666"/>
    <lineage>
        <taxon>Bacteria</taxon>
        <taxon>Pseudomonadati</taxon>
        <taxon>Pseudomonadota</taxon>
        <taxon>Alphaproteobacteria</taxon>
        <taxon>Caulobacterales</taxon>
        <taxon>Caulobacteraceae</taxon>
        <taxon>Caulobacter</taxon>
    </lineage>
</organism>
<protein>
    <submittedName>
        <fullName evidence="7">Amino acid permease</fullName>
    </submittedName>
</protein>
<feature type="transmembrane region" description="Helical" evidence="6">
    <location>
        <begin position="378"/>
        <end position="396"/>
    </location>
</feature>
<dbReference type="KEGG" id="cmb:CSW64_03685"/>
<feature type="transmembrane region" description="Helical" evidence="6">
    <location>
        <begin position="325"/>
        <end position="344"/>
    </location>
</feature>
<evidence type="ECO:0000256" key="2">
    <source>
        <dbReference type="ARBA" id="ARBA00022475"/>
    </source>
</evidence>
<keyword evidence="8" id="KW-1185">Reference proteome</keyword>
<feature type="transmembrane region" description="Helical" evidence="6">
    <location>
        <begin position="350"/>
        <end position="371"/>
    </location>
</feature>
<evidence type="ECO:0000256" key="4">
    <source>
        <dbReference type="ARBA" id="ARBA00022989"/>
    </source>
</evidence>
<evidence type="ECO:0000256" key="5">
    <source>
        <dbReference type="ARBA" id="ARBA00023136"/>
    </source>
</evidence>
<dbReference type="Proteomes" id="UP000228945">
    <property type="component" value="Chromosome"/>
</dbReference>
<reference evidence="7 8" key="1">
    <citation type="submission" date="2017-10" db="EMBL/GenBank/DDBJ databases">
        <title>Genome sequence of Caulobacter mirabilis FWC38.</title>
        <authorList>
            <person name="Fiebig A."/>
            <person name="Crosson S."/>
        </authorList>
    </citation>
    <scope>NUCLEOTIDE SEQUENCE [LARGE SCALE GENOMIC DNA]</scope>
    <source>
        <strain evidence="7 8">FWC 38</strain>
    </source>
</reference>
<feature type="transmembrane region" description="Helical" evidence="6">
    <location>
        <begin position="122"/>
        <end position="144"/>
    </location>
</feature>
<dbReference type="PANTHER" id="PTHR42770:SF5">
    <property type="entry name" value="CADAVERINE_LYSINE ANTIPORTER"/>
    <property type="match status" value="1"/>
</dbReference>
<dbReference type="Gene3D" id="1.20.1740.10">
    <property type="entry name" value="Amino acid/polyamine transporter I"/>
    <property type="match status" value="1"/>
</dbReference>
<dbReference type="AlphaFoldDB" id="A0A2D2AU88"/>
<keyword evidence="2" id="KW-1003">Cell membrane</keyword>
<dbReference type="PANTHER" id="PTHR42770">
    <property type="entry name" value="AMINO ACID TRANSPORTER-RELATED"/>
    <property type="match status" value="1"/>
</dbReference>
<feature type="transmembrane region" description="Helical" evidence="6">
    <location>
        <begin position="191"/>
        <end position="212"/>
    </location>
</feature>
<dbReference type="EMBL" id="CP024201">
    <property type="protein sequence ID" value="ATQ41574.1"/>
    <property type="molecule type" value="Genomic_DNA"/>
</dbReference>
<dbReference type="GO" id="GO:0005886">
    <property type="term" value="C:plasma membrane"/>
    <property type="evidence" value="ECO:0007669"/>
    <property type="project" value="UniProtKB-SubCell"/>
</dbReference>
<dbReference type="InterPro" id="IPR050367">
    <property type="entry name" value="APC_superfamily"/>
</dbReference>
<accession>A0A2D2AU88</accession>
<feature type="transmembrane region" description="Helical" evidence="6">
    <location>
        <begin position="41"/>
        <end position="64"/>
    </location>
</feature>
<comment type="subcellular location">
    <subcellularLocation>
        <location evidence="1">Cell membrane</location>
        <topology evidence="1">Multi-pass membrane protein</topology>
    </subcellularLocation>
</comment>
<dbReference type="RefSeq" id="WP_099620831.1">
    <property type="nucleotide sequence ID" value="NZ_CP024201.1"/>
</dbReference>
<evidence type="ECO:0000256" key="6">
    <source>
        <dbReference type="SAM" id="Phobius"/>
    </source>
</evidence>
<evidence type="ECO:0000256" key="1">
    <source>
        <dbReference type="ARBA" id="ARBA00004651"/>
    </source>
</evidence>
<evidence type="ECO:0000256" key="3">
    <source>
        <dbReference type="ARBA" id="ARBA00022692"/>
    </source>
</evidence>
<name>A0A2D2AU88_9CAUL</name>
<feature type="transmembrane region" description="Helical" evidence="6">
    <location>
        <begin position="271"/>
        <end position="294"/>
    </location>
</feature>
<feature type="transmembrane region" description="Helical" evidence="6">
    <location>
        <begin position="12"/>
        <end position="29"/>
    </location>
</feature>
<keyword evidence="4 6" id="KW-1133">Transmembrane helix</keyword>
<proteinExistence type="predicted"/>
<dbReference type="Pfam" id="PF13520">
    <property type="entry name" value="AA_permease_2"/>
    <property type="match status" value="1"/>
</dbReference>
<keyword evidence="5 6" id="KW-0472">Membrane</keyword>
<keyword evidence="3 6" id="KW-0812">Transmembrane</keyword>
<dbReference type="OrthoDB" id="3185104at2"/>
<gene>
    <name evidence="7" type="ORF">CSW64_03685</name>
</gene>
<dbReference type="GO" id="GO:0022857">
    <property type="term" value="F:transmembrane transporter activity"/>
    <property type="evidence" value="ECO:0007669"/>
    <property type="project" value="InterPro"/>
</dbReference>
<evidence type="ECO:0000313" key="8">
    <source>
        <dbReference type="Proteomes" id="UP000228945"/>
    </source>
</evidence>